<keyword evidence="7 9" id="KW-1133">Transmembrane helix</keyword>
<dbReference type="PANTHER" id="PTHR31187">
    <property type="match status" value="1"/>
</dbReference>
<sequence length="527" mass="61257">MKDSIVNSEDSRILNPCYKAKGTTITEYHDSYKLKLYLVFIFFISCLVNTLLEIFREVLIIKKQTPSSIYFIKLFLTFPLTFFVMICIQKALNNYDISKIYKFVTVLYIIYFFILGILMLPYENRIQKGNVWVLDHICDNKLEARGMKFVVSILYIFSEWIYTLLYVLSELYGSFMVSYLFFTFANSVCTKSEMEDVLPYLSTTTAMSMILSAGIYVFFDFVKRRISYKASMEITIISFICISFLTMVLYFLILSLNKKVAKGTFETFDNHNIDKPNTDSLWDILESRLLRNLAWISIMYSFNSGILEASFKNSLSDGSKQLERPIDQYSSVFINTGLVIISLAILFINFGFYRKLKGVGFLFSSLTSPIVSFVSISIISLLSFYNFPTKTRRGMFFNNLLVDKPKYINCENWIVTISGCFIKVTKFINFDMAKECISMRISKRYRGKYKSVYDGVCIKLGKSISSLYGAFFTMFGIADIRQISPITFVVCTLTNYIWIRSVLYLNKKYKESLAYNREIDVDIDKRE</sequence>
<evidence type="ECO:0000256" key="2">
    <source>
        <dbReference type="ARBA" id="ARBA00007127"/>
    </source>
</evidence>
<feature type="transmembrane region" description="Helical" evidence="9">
    <location>
        <begin position="67"/>
        <end position="88"/>
    </location>
</feature>
<feature type="transmembrane region" description="Helical" evidence="9">
    <location>
        <begin position="452"/>
        <end position="477"/>
    </location>
</feature>
<feature type="transmembrane region" description="Helical" evidence="9">
    <location>
        <begin position="36"/>
        <end position="55"/>
    </location>
</feature>
<feature type="transmembrane region" description="Helical" evidence="9">
    <location>
        <begin position="200"/>
        <end position="222"/>
    </location>
</feature>
<proteinExistence type="inferred from homology"/>
<dbReference type="GO" id="GO:0016020">
    <property type="term" value="C:membrane"/>
    <property type="evidence" value="ECO:0007669"/>
    <property type="project" value="UniProtKB-SubCell"/>
</dbReference>
<comment type="caution">
    <text evidence="10">The sequence shown here is derived from an EMBL/GenBank/DDBJ whole genome shotgun (WGS) entry which is preliminary data.</text>
</comment>
<comment type="subcellular location">
    <subcellularLocation>
        <location evidence="1 9">Membrane</location>
        <topology evidence="1 9">Multi-pass membrane protein</topology>
    </subcellularLocation>
</comment>
<feature type="transmembrane region" description="Helical" evidence="9">
    <location>
        <begin position="332"/>
        <end position="353"/>
    </location>
</feature>
<organism evidence="10 11">
    <name type="scientific">Nosema granulosis</name>
    <dbReference type="NCBI Taxonomy" id="83296"/>
    <lineage>
        <taxon>Eukaryota</taxon>
        <taxon>Fungi</taxon>
        <taxon>Fungi incertae sedis</taxon>
        <taxon>Microsporidia</taxon>
        <taxon>Nosematidae</taxon>
        <taxon>Nosema</taxon>
    </lineage>
</organism>
<dbReference type="Pfam" id="PF03219">
    <property type="entry name" value="TLC"/>
    <property type="match status" value="1"/>
</dbReference>
<dbReference type="Proteomes" id="UP000740883">
    <property type="component" value="Unassembled WGS sequence"/>
</dbReference>
<evidence type="ECO:0000256" key="6">
    <source>
        <dbReference type="ARBA" id="ARBA00022840"/>
    </source>
</evidence>
<keyword evidence="11" id="KW-1185">Reference proteome</keyword>
<dbReference type="EMBL" id="SBJO01000008">
    <property type="protein sequence ID" value="KAF9764823.1"/>
    <property type="molecule type" value="Genomic_DNA"/>
</dbReference>
<dbReference type="OrthoDB" id="2190844at2759"/>
<dbReference type="GO" id="GO:0005471">
    <property type="term" value="F:ATP:ADP antiporter activity"/>
    <property type="evidence" value="ECO:0007669"/>
    <property type="project" value="InterPro"/>
</dbReference>
<feature type="transmembrane region" description="Helical" evidence="9">
    <location>
        <begin position="483"/>
        <end position="503"/>
    </location>
</feature>
<gene>
    <name evidence="10" type="primary">NTT2_1</name>
    <name evidence="10" type="ORF">NGRA_0241</name>
</gene>
<keyword evidence="8 9" id="KW-0472">Membrane</keyword>
<accession>A0A9P6H3Z0</accession>
<keyword evidence="6 9" id="KW-0067">ATP-binding</keyword>
<dbReference type="InterPro" id="IPR004667">
    <property type="entry name" value="ADP_ATP_car_bac_type"/>
</dbReference>
<evidence type="ECO:0000256" key="7">
    <source>
        <dbReference type="ARBA" id="ARBA00022989"/>
    </source>
</evidence>
<evidence type="ECO:0000313" key="10">
    <source>
        <dbReference type="EMBL" id="KAF9764823.1"/>
    </source>
</evidence>
<name>A0A9P6H3Z0_9MICR</name>
<keyword evidence="4 9" id="KW-0812">Transmembrane</keyword>
<evidence type="ECO:0000256" key="1">
    <source>
        <dbReference type="ARBA" id="ARBA00004141"/>
    </source>
</evidence>
<feature type="transmembrane region" description="Helical" evidence="9">
    <location>
        <begin position="359"/>
        <end position="385"/>
    </location>
</feature>
<protein>
    <recommendedName>
        <fullName evidence="9">ADP,ATP carrier protein</fullName>
    </recommendedName>
</protein>
<reference evidence="10 11" key="1">
    <citation type="journal article" date="2020" name="Genome Biol. Evol.">
        <title>Comparative genomics of strictly vertically transmitted, feminizing microsporidia endosymbionts of amphipod crustaceans.</title>
        <authorList>
            <person name="Cormier A."/>
            <person name="Chebbi M.A."/>
            <person name="Giraud I."/>
            <person name="Wattier R."/>
            <person name="Teixeira M."/>
            <person name="Gilbert C."/>
            <person name="Rigaud T."/>
            <person name="Cordaux R."/>
        </authorList>
    </citation>
    <scope>NUCLEOTIDE SEQUENCE [LARGE SCALE GENOMIC DNA]</scope>
    <source>
        <strain evidence="10 11">Ou3-Ou53</strain>
    </source>
</reference>
<dbReference type="AlphaFoldDB" id="A0A9P6H3Z0"/>
<evidence type="ECO:0000313" key="11">
    <source>
        <dbReference type="Proteomes" id="UP000740883"/>
    </source>
</evidence>
<evidence type="ECO:0000256" key="5">
    <source>
        <dbReference type="ARBA" id="ARBA00022741"/>
    </source>
</evidence>
<evidence type="ECO:0000256" key="9">
    <source>
        <dbReference type="RuleBase" id="RU363121"/>
    </source>
</evidence>
<comment type="similarity">
    <text evidence="2 9">Belongs to the ADP/ATP translocase tlc family.</text>
</comment>
<evidence type="ECO:0000256" key="4">
    <source>
        <dbReference type="ARBA" id="ARBA00022692"/>
    </source>
</evidence>
<feature type="transmembrane region" description="Helical" evidence="9">
    <location>
        <begin position="234"/>
        <end position="253"/>
    </location>
</feature>
<keyword evidence="3 9" id="KW-0813">Transport</keyword>
<keyword evidence="5 9" id="KW-0547">Nucleotide-binding</keyword>
<dbReference type="GO" id="GO:0005524">
    <property type="term" value="F:ATP binding"/>
    <property type="evidence" value="ECO:0007669"/>
    <property type="project" value="UniProtKB-KW"/>
</dbReference>
<feature type="transmembrane region" description="Helical" evidence="9">
    <location>
        <begin position="100"/>
        <end position="120"/>
    </location>
</feature>
<evidence type="ECO:0000256" key="3">
    <source>
        <dbReference type="ARBA" id="ARBA00022448"/>
    </source>
</evidence>
<dbReference type="PANTHER" id="PTHR31187:SF1">
    <property type="entry name" value="ADP,ATP CARRIER PROTEIN 1"/>
    <property type="match status" value="1"/>
</dbReference>
<evidence type="ECO:0000256" key="8">
    <source>
        <dbReference type="ARBA" id="ARBA00023136"/>
    </source>
</evidence>